<reference evidence="3 4" key="1">
    <citation type="submission" date="2017-10" db="EMBL/GenBank/DDBJ databases">
        <authorList>
            <person name="Regsiter A."/>
            <person name="William W."/>
        </authorList>
    </citation>
    <scope>NUCLEOTIDE SEQUENCE [LARGE SCALE GENOMIC DNA]</scope>
    <source>
        <strain evidence="2 4">CFBP6984</strain>
        <strain evidence="1 3">CFBP7430</strain>
    </source>
</reference>
<gene>
    <name evidence="2" type="ORF">XAP6984_140001</name>
    <name evidence="1" type="ORF">XAP7430_100044</name>
</gene>
<dbReference type="AlphaFoldDB" id="A0AB38DU11"/>
<evidence type="ECO:0000313" key="2">
    <source>
        <dbReference type="EMBL" id="SON77742.1"/>
    </source>
</evidence>
<evidence type="ECO:0000313" key="4">
    <source>
        <dbReference type="Proteomes" id="UP000234181"/>
    </source>
</evidence>
<keyword evidence="4" id="KW-1185">Reference proteome</keyword>
<dbReference type="EMBL" id="OCYT01000046">
    <property type="protein sequence ID" value="SON77742.1"/>
    <property type="molecule type" value="Genomic_DNA"/>
</dbReference>
<dbReference type="EMBL" id="OCYS01000002">
    <property type="protein sequence ID" value="SON76554.1"/>
    <property type="molecule type" value="Genomic_DNA"/>
</dbReference>
<dbReference type="RefSeq" id="WP_127446629.1">
    <property type="nucleotide sequence ID" value="NZ_CP012048.1"/>
</dbReference>
<dbReference type="Proteomes" id="UP000234166">
    <property type="component" value="Unassembled WGS sequence"/>
</dbReference>
<comment type="caution">
    <text evidence="1">The sequence shown here is derived from an EMBL/GenBank/DDBJ whole genome shotgun (WGS) entry which is preliminary data.</text>
</comment>
<proteinExistence type="predicted"/>
<accession>A0AB38DU11</accession>
<evidence type="ECO:0000313" key="3">
    <source>
        <dbReference type="Proteomes" id="UP000234166"/>
    </source>
</evidence>
<organism evidence="1 3">
    <name type="scientific">Xanthomonas campestris pv. phaseoli</name>
    <dbReference type="NCBI Taxonomy" id="317013"/>
    <lineage>
        <taxon>Bacteria</taxon>
        <taxon>Pseudomonadati</taxon>
        <taxon>Pseudomonadota</taxon>
        <taxon>Gammaproteobacteria</taxon>
        <taxon>Lysobacterales</taxon>
        <taxon>Lysobacteraceae</taxon>
        <taxon>Xanthomonas</taxon>
    </lineage>
</organism>
<name>A0AB38DU11_XANCH</name>
<evidence type="ECO:0000313" key="1">
    <source>
        <dbReference type="EMBL" id="SON76554.1"/>
    </source>
</evidence>
<sequence>MNATAASLIQDGSFDIGIMHDGFRFCGGTGSTGSVSSTSAPTNMPMCGDEFVLSSGLSSRQVGEPEAVDAGSE</sequence>
<dbReference type="Proteomes" id="UP000234181">
    <property type="component" value="Unassembled WGS sequence"/>
</dbReference>
<protein>
    <submittedName>
        <fullName evidence="1">Uncharacterized protein</fullName>
    </submittedName>
</protein>